<evidence type="ECO:0000256" key="4">
    <source>
        <dbReference type="ARBA" id="ARBA00022989"/>
    </source>
</evidence>
<sequence length="279" mass="30802">MKVANILLNGVRYESDLGENAQAQSQMSMKLLCVAIYRMPPSLRSLCTNHFLGWLSFEGMLLFYTDFMGEVVFEGDPKAPHDSEAYQRYNAGVSMGCWGMCIYAFSAAFYSAFFSLTCFPAILEKLEERFSLRSLYFFAYLAFGLGTGLATLSTNLYVVLSLCVTYGVLFSSLCTLPYSLLCEYYQSPQFCGSSEDGTRRGKGVDISLLSCQYFLAQILVSVAMGPLTSLVGGAQGVMYFSSLMSFVGCLYSSLCVVYHLPPPEGEPPESETQPLLVHI</sequence>
<evidence type="ECO:0000256" key="5">
    <source>
        <dbReference type="ARBA" id="ARBA00023136"/>
    </source>
</evidence>
<keyword evidence="5 6" id="KW-0472">Membrane</keyword>
<feature type="transmembrane region" description="Helical" evidence="6">
    <location>
        <begin position="237"/>
        <end position="260"/>
    </location>
</feature>
<protein>
    <submittedName>
        <fullName evidence="7">Proton-associated sugar transporter A</fullName>
    </submittedName>
</protein>
<feature type="transmembrane region" description="Helical" evidence="6">
    <location>
        <begin position="164"/>
        <end position="185"/>
    </location>
</feature>
<evidence type="ECO:0000313" key="8">
    <source>
        <dbReference type="Proteomes" id="UP001174136"/>
    </source>
</evidence>
<feature type="transmembrane region" description="Helical" evidence="6">
    <location>
        <begin position="206"/>
        <end position="225"/>
    </location>
</feature>
<evidence type="ECO:0000256" key="3">
    <source>
        <dbReference type="ARBA" id="ARBA00022692"/>
    </source>
</evidence>
<comment type="caution">
    <text evidence="7">The sequence shown here is derived from an EMBL/GenBank/DDBJ whole genome shotgun (WGS) entry which is preliminary data.</text>
</comment>
<dbReference type="EMBL" id="JAOPHQ010005701">
    <property type="protein sequence ID" value="KAK0134486.1"/>
    <property type="molecule type" value="Genomic_DNA"/>
</dbReference>
<evidence type="ECO:0000256" key="2">
    <source>
        <dbReference type="ARBA" id="ARBA00022448"/>
    </source>
</evidence>
<dbReference type="InterPro" id="IPR036259">
    <property type="entry name" value="MFS_trans_sf"/>
</dbReference>
<reference evidence="7" key="1">
    <citation type="journal article" date="2023" name="Front. Mar. Sci.">
        <title>A new Merluccius polli reference genome to investigate the effects of global change in West African waters.</title>
        <authorList>
            <person name="Mateo J.L."/>
            <person name="Blanco-Fernandez C."/>
            <person name="Garcia-Vazquez E."/>
            <person name="Machado-Schiaffino G."/>
        </authorList>
    </citation>
    <scope>NUCLEOTIDE SEQUENCE</scope>
    <source>
        <strain evidence="7">C29</strain>
        <tissue evidence="7">Fin</tissue>
    </source>
</reference>
<organism evidence="7 8">
    <name type="scientific">Merluccius polli</name>
    <name type="common">Benguela hake</name>
    <name type="synonym">Merluccius cadenati</name>
    <dbReference type="NCBI Taxonomy" id="89951"/>
    <lineage>
        <taxon>Eukaryota</taxon>
        <taxon>Metazoa</taxon>
        <taxon>Chordata</taxon>
        <taxon>Craniata</taxon>
        <taxon>Vertebrata</taxon>
        <taxon>Euteleostomi</taxon>
        <taxon>Actinopterygii</taxon>
        <taxon>Neopterygii</taxon>
        <taxon>Teleostei</taxon>
        <taxon>Neoteleostei</taxon>
        <taxon>Acanthomorphata</taxon>
        <taxon>Zeiogadaria</taxon>
        <taxon>Gadariae</taxon>
        <taxon>Gadiformes</taxon>
        <taxon>Gadoidei</taxon>
        <taxon>Merlucciidae</taxon>
        <taxon>Merluccius</taxon>
    </lineage>
</organism>
<dbReference type="GO" id="GO:0008506">
    <property type="term" value="F:sucrose:proton symporter activity"/>
    <property type="evidence" value="ECO:0007669"/>
    <property type="project" value="TreeGrafter"/>
</dbReference>
<evidence type="ECO:0000313" key="7">
    <source>
        <dbReference type="EMBL" id="KAK0134486.1"/>
    </source>
</evidence>
<dbReference type="AlphaFoldDB" id="A0AA47M6G8"/>
<proteinExistence type="predicted"/>
<evidence type="ECO:0000256" key="1">
    <source>
        <dbReference type="ARBA" id="ARBA00004141"/>
    </source>
</evidence>
<keyword evidence="2" id="KW-0813">Transport</keyword>
<evidence type="ECO:0000256" key="6">
    <source>
        <dbReference type="SAM" id="Phobius"/>
    </source>
</evidence>
<keyword evidence="4 6" id="KW-1133">Transmembrane helix</keyword>
<feature type="transmembrane region" description="Helical" evidence="6">
    <location>
        <begin position="102"/>
        <end position="123"/>
    </location>
</feature>
<name>A0AA47M6G8_MERPO</name>
<dbReference type="PANTHER" id="PTHR19432">
    <property type="entry name" value="SUGAR TRANSPORTER"/>
    <property type="match status" value="1"/>
</dbReference>
<keyword evidence="8" id="KW-1185">Reference proteome</keyword>
<keyword evidence="3 6" id="KW-0812">Transmembrane</keyword>
<comment type="subcellular location">
    <subcellularLocation>
        <location evidence="1">Membrane</location>
        <topology evidence="1">Multi-pass membrane protein</topology>
    </subcellularLocation>
</comment>
<dbReference type="PANTHER" id="PTHR19432:SF6">
    <property type="entry name" value="PROTON-ASSOCIATED SUGAR TRANSPORTER A"/>
    <property type="match status" value="1"/>
</dbReference>
<gene>
    <name evidence="7" type="primary">Slc45a1</name>
    <name evidence="7" type="ORF">N1851_029893</name>
</gene>
<feature type="transmembrane region" description="Helical" evidence="6">
    <location>
        <begin position="135"/>
        <end position="158"/>
    </location>
</feature>
<accession>A0AA47M6G8</accession>
<dbReference type="GO" id="GO:0016020">
    <property type="term" value="C:membrane"/>
    <property type="evidence" value="ECO:0007669"/>
    <property type="project" value="UniProtKB-SubCell"/>
</dbReference>
<keyword evidence="7" id="KW-0762">Sugar transport</keyword>
<dbReference type="SUPFAM" id="SSF103473">
    <property type="entry name" value="MFS general substrate transporter"/>
    <property type="match status" value="1"/>
</dbReference>
<dbReference type="FunFam" id="1.20.1250.20:FF:000120">
    <property type="entry name" value="Solute carrier family 45, member 1"/>
    <property type="match status" value="1"/>
</dbReference>
<dbReference type="Proteomes" id="UP001174136">
    <property type="component" value="Unassembled WGS sequence"/>
</dbReference>